<dbReference type="Pfam" id="PF02558">
    <property type="entry name" value="ApbA"/>
    <property type="match status" value="1"/>
</dbReference>
<gene>
    <name evidence="2" type="ORF">SAMN04489812_1454</name>
</gene>
<dbReference type="RefSeq" id="WP_091522168.1">
    <property type="nucleotide sequence ID" value="NZ_LT629772.1"/>
</dbReference>
<dbReference type="AlphaFoldDB" id="A0A1H1R096"/>
<sequence length="331" mass="35705">MKILMFGRGVISTLYGRALEGAGNDVTFYVRPGRSVSLGTSVSLDVKDGRGITRPGTITEQWPVTLVEEIRSDHDYDLIIVSVNHDQLDDALQVLRGKVGDATVLMFNNVWAEPTDVIAALPADHVVWGFPGGGGGFTEGRLRGAFLRTVFMGDIDGSSTTARHRMVRNLFRRAGFTIVASRDFRSWLWLHFLMDAALAARALSTGSFSTVLRSASELEQAAVIAREIVPVMIIRGGRVGLAGHAVARLPPTLIARVLKQILGSRGIPRFIMEQVDHSAHGGPAAVAAYVSDVLATARRYQVPVPRLEETAAAFPIIDDRARALADPAASA</sequence>
<proteinExistence type="predicted"/>
<accession>A0A1H1R096</accession>
<evidence type="ECO:0000313" key="2">
    <source>
        <dbReference type="EMBL" id="SDS28965.1"/>
    </source>
</evidence>
<evidence type="ECO:0000259" key="1">
    <source>
        <dbReference type="Pfam" id="PF02558"/>
    </source>
</evidence>
<dbReference type="Proteomes" id="UP000199103">
    <property type="component" value="Chromosome I"/>
</dbReference>
<dbReference type="STRING" id="630515.SAMN04489812_1454"/>
<dbReference type="OrthoDB" id="9793586at2"/>
<dbReference type="InterPro" id="IPR013332">
    <property type="entry name" value="KPR_N"/>
</dbReference>
<reference evidence="2 3" key="1">
    <citation type="submission" date="2016-10" db="EMBL/GenBank/DDBJ databases">
        <authorList>
            <person name="de Groot N.N."/>
        </authorList>
    </citation>
    <scope>NUCLEOTIDE SEQUENCE [LARGE SCALE GENOMIC DNA]</scope>
    <source>
        <strain evidence="2 3">DSM 21800</strain>
    </source>
</reference>
<keyword evidence="3" id="KW-1185">Reference proteome</keyword>
<name>A0A1H1R096_9ACTN</name>
<evidence type="ECO:0000313" key="3">
    <source>
        <dbReference type="Proteomes" id="UP000199103"/>
    </source>
</evidence>
<dbReference type="Gene3D" id="3.40.50.720">
    <property type="entry name" value="NAD(P)-binding Rossmann-like Domain"/>
    <property type="match status" value="1"/>
</dbReference>
<dbReference type="EMBL" id="LT629772">
    <property type="protein sequence ID" value="SDS28965.1"/>
    <property type="molecule type" value="Genomic_DNA"/>
</dbReference>
<organism evidence="2 3">
    <name type="scientific">Microlunatus soli</name>
    <dbReference type="NCBI Taxonomy" id="630515"/>
    <lineage>
        <taxon>Bacteria</taxon>
        <taxon>Bacillati</taxon>
        <taxon>Actinomycetota</taxon>
        <taxon>Actinomycetes</taxon>
        <taxon>Propionibacteriales</taxon>
        <taxon>Propionibacteriaceae</taxon>
        <taxon>Microlunatus</taxon>
    </lineage>
</organism>
<dbReference type="SUPFAM" id="SSF51735">
    <property type="entry name" value="NAD(P)-binding Rossmann-fold domains"/>
    <property type="match status" value="1"/>
</dbReference>
<dbReference type="InterPro" id="IPR036291">
    <property type="entry name" value="NAD(P)-bd_dom_sf"/>
</dbReference>
<protein>
    <submittedName>
        <fullName evidence="2">Ketopantoate reductase</fullName>
    </submittedName>
</protein>
<feature type="domain" description="Ketopantoate reductase N-terminal" evidence="1">
    <location>
        <begin position="3"/>
        <end position="130"/>
    </location>
</feature>